<dbReference type="Pfam" id="PF00254">
    <property type="entry name" value="FKBP_C"/>
    <property type="match status" value="1"/>
</dbReference>
<proteinExistence type="predicted"/>
<keyword evidence="3 5" id="KW-0697">Rotamase</keyword>
<dbReference type="InterPro" id="IPR006311">
    <property type="entry name" value="TAT_signal"/>
</dbReference>
<reference evidence="8" key="1">
    <citation type="submission" date="2021-01" db="EMBL/GenBank/DDBJ databases">
        <authorList>
            <person name="Corre E."/>
            <person name="Pelletier E."/>
            <person name="Niang G."/>
            <person name="Scheremetjew M."/>
            <person name="Finn R."/>
            <person name="Kale V."/>
            <person name="Holt S."/>
            <person name="Cochrane G."/>
            <person name="Meng A."/>
            <person name="Brown T."/>
            <person name="Cohen L."/>
        </authorList>
    </citation>
    <scope>NUCLEOTIDE SEQUENCE</scope>
    <source>
        <strain evidence="8">CCMP325</strain>
    </source>
</reference>
<feature type="chain" id="PRO_5030733733" description="peptidylprolyl isomerase" evidence="6">
    <location>
        <begin position="22"/>
        <end position="208"/>
    </location>
</feature>
<dbReference type="EC" id="5.2.1.8" evidence="2 5"/>
<dbReference type="InterPro" id="IPR019546">
    <property type="entry name" value="TAT_signal_bac_arc"/>
</dbReference>
<name>A0A7S0NFI8_9CRYP</name>
<evidence type="ECO:0000256" key="4">
    <source>
        <dbReference type="ARBA" id="ARBA00023235"/>
    </source>
</evidence>
<accession>A0A7S0NFI8</accession>
<evidence type="ECO:0000313" key="8">
    <source>
        <dbReference type="EMBL" id="CAD8510727.1"/>
    </source>
</evidence>
<organism evidence="8">
    <name type="scientific">Hanusia phi</name>
    <dbReference type="NCBI Taxonomy" id="3032"/>
    <lineage>
        <taxon>Eukaryota</taxon>
        <taxon>Cryptophyceae</taxon>
        <taxon>Pyrenomonadales</taxon>
        <taxon>Geminigeraceae</taxon>
        <taxon>Hanusia</taxon>
    </lineage>
</organism>
<dbReference type="Gene3D" id="3.10.50.40">
    <property type="match status" value="1"/>
</dbReference>
<evidence type="ECO:0000256" key="2">
    <source>
        <dbReference type="ARBA" id="ARBA00013194"/>
    </source>
</evidence>
<keyword evidence="6" id="KW-0732">Signal</keyword>
<evidence type="ECO:0000256" key="5">
    <source>
        <dbReference type="PROSITE-ProRule" id="PRU00277"/>
    </source>
</evidence>
<dbReference type="EMBL" id="HBEO01036756">
    <property type="protein sequence ID" value="CAD8510727.1"/>
    <property type="molecule type" value="Transcribed_RNA"/>
</dbReference>
<evidence type="ECO:0000256" key="3">
    <source>
        <dbReference type="ARBA" id="ARBA00023110"/>
    </source>
</evidence>
<dbReference type="SUPFAM" id="SSF54534">
    <property type="entry name" value="FKBP-like"/>
    <property type="match status" value="1"/>
</dbReference>
<keyword evidence="4 5" id="KW-0413">Isomerase</keyword>
<dbReference type="PROSITE" id="PS50059">
    <property type="entry name" value="FKBP_PPIASE"/>
    <property type="match status" value="1"/>
</dbReference>
<dbReference type="PANTHER" id="PTHR43811">
    <property type="entry name" value="FKBP-TYPE PEPTIDYL-PROLYL CIS-TRANS ISOMERASE FKPA"/>
    <property type="match status" value="1"/>
</dbReference>
<dbReference type="PROSITE" id="PS51318">
    <property type="entry name" value="TAT"/>
    <property type="match status" value="1"/>
</dbReference>
<dbReference type="InterPro" id="IPR001179">
    <property type="entry name" value="PPIase_FKBP_dom"/>
</dbReference>
<feature type="signal peptide" evidence="6">
    <location>
        <begin position="1"/>
        <end position="21"/>
    </location>
</feature>
<evidence type="ECO:0000259" key="7">
    <source>
        <dbReference type="PROSITE" id="PS50059"/>
    </source>
</evidence>
<evidence type="ECO:0000256" key="1">
    <source>
        <dbReference type="ARBA" id="ARBA00000971"/>
    </source>
</evidence>
<feature type="domain" description="PPIase FKBP-type" evidence="7">
    <location>
        <begin position="111"/>
        <end position="204"/>
    </location>
</feature>
<sequence>MRSWIAPLSVVLATMVEVSSAFTLNPLPANRRQSRSASCALRMSLDQELSRRTLLQGLAVAAAGGALPAFAAEKTSKKVSDAVTVKPGLSYIDKKKNDGILSGLTAGVNEGDFVVIDYIAYLRDGTIFDNTRKRGKPVAFQVGKKQVVPGLDQGIVGMKAGEERQIFMKSEFGYGARGVCIEDKGCLVPPNTDLVYDVTLISVGPSPI</sequence>
<protein>
    <recommendedName>
        <fullName evidence="2 5">peptidylprolyl isomerase</fullName>
        <ecNumber evidence="2 5">5.2.1.8</ecNumber>
    </recommendedName>
</protein>
<evidence type="ECO:0000256" key="6">
    <source>
        <dbReference type="SAM" id="SignalP"/>
    </source>
</evidence>
<dbReference type="AlphaFoldDB" id="A0A7S0NFI8"/>
<gene>
    <name evidence="8" type="ORF">HPHI1048_LOCUS24918</name>
</gene>
<dbReference type="PANTHER" id="PTHR43811:SF19">
    <property type="entry name" value="39 KDA FK506-BINDING NUCLEAR PROTEIN"/>
    <property type="match status" value="1"/>
</dbReference>
<dbReference type="Pfam" id="PF10518">
    <property type="entry name" value="TAT_signal"/>
    <property type="match status" value="1"/>
</dbReference>
<dbReference type="GO" id="GO:0003755">
    <property type="term" value="F:peptidyl-prolyl cis-trans isomerase activity"/>
    <property type="evidence" value="ECO:0007669"/>
    <property type="project" value="UniProtKB-KW"/>
</dbReference>
<comment type="catalytic activity">
    <reaction evidence="1 5">
        <text>[protein]-peptidylproline (omega=180) = [protein]-peptidylproline (omega=0)</text>
        <dbReference type="Rhea" id="RHEA:16237"/>
        <dbReference type="Rhea" id="RHEA-COMP:10747"/>
        <dbReference type="Rhea" id="RHEA-COMP:10748"/>
        <dbReference type="ChEBI" id="CHEBI:83833"/>
        <dbReference type="ChEBI" id="CHEBI:83834"/>
        <dbReference type="EC" id="5.2.1.8"/>
    </reaction>
</comment>
<dbReference type="InterPro" id="IPR046357">
    <property type="entry name" value="PPIase_dom_sf"/>
</dbReference>